<feature type="compositionally biased region" description="Low complexity" evidence="1">
    <location>
        <begin position="143"/>
        <end position="169"/>
    </location>
</feature>
<reference evidence="4 5" key="1">
    <citation type="submission" date="2024-01" db="EMBL/GenBank/DDBJ databases">
        <title>A draft genome for a cacao thread blight-causing isolate of Paramarasmius palmivorus.</title>
        <authorList>
            <person name="Baruah I.K."/>
            <person name="Bukari Y."/>
            <person name="Amoako-Attah I."/>
            <person name="Meinhardt L.W."/>
            <person name="Bailey B.A."/>
            <person name="Cohen S.P."/>
        </authorList>
    </citation>
    <scope>NUCLEOTIDE SEQUENCE [LARGE SCALE GENOMIC DNA]</scope>
    <source>
        <strain evidence="4 5">GH-12</strain>
    </source>
</reference>
<organism evidence="4 5">
    <name type="scientific">Paramarasmius palmivorus</name>
    <dbReference type="NCBI Taxonomy" id="297713"/>
    <lineage>
        <taxon>Eukaryota</taxon>
        <taxon>Fungi</taxon>
        <taxon>Dikarya</taxon>
        <taxon>Basidiomycota</taxon>
        <taxon>Agaricomycotina</taxon>
        <taxon>Agaricomycetes</taxon>
        <taxon>Agaricomycetidae</taxon>
        <taxon>Agaricales</taxon>
        <taxon>Marasmiineae</taxon>
        <taxon>Marasmiaceae</taxon>
        <taxon>Paramarasmius</taxon>
    </lineage>
</organism>
<keyword evidence="3" id="KW-0732">Signal</keyword>
<evidence type="ECO:0000256" key="1">
    <source>
        <dbReference type="SAM" id="MobiDB-lite"/>
    </source>
</evidence>
<evidence type="ECO:0000256" key="3">
    <source>
        <dbReference type="SAM" id="SignalP"/>
    </source>
</evidence>
<accession>A0AAW0BWE3</accession>
<keyword evidence="2" id="KW-1133">Transmembrane helix</keyword>
<sequence>MIVRPRIIAFLSSLAFVALANHISDSLALVALANPISDFIASFSNIDVPSTGTVNIPASSKWRLTGLPPFPFDKFQFVFVQDDPVITSSIIEMNYRRGQTEGTITFTPTRAGIYHLEVSGFSESSKLGEDIIITEASTTQAETHTSTNTLLSTSPPAGPTSTTGSESTPVATYPSTTTVASNSPGIPTANSHDATPRSRLGVILGTTLGLLFVLSAIALYIWYRKVLNHMWAGAFKRAERIESISPYTYSSEKNGSRKEHLNLVSNAPHVPESHGATTGQNEGGDEEALREESTIDEVVVYHDDSEWRTRQRAGRVRVLEMPPRYDSVWQES</sequence>
<proteinExistence type="predicted"/>
<dbReference type="Proteomes" id="UP001383192">
    <property type="component" value="Unassembled WGS sequence"/>
</dbReference>
<keyword evidence="2" id="KW-0472">Membrane</keyword>
<protein>
    <submittedName>
        <fullName evidence="4">Uncharacterized protein</fullName>
    </submittedName>
</protein>
<comment type="caution">
    <text evidence="4">The sequence shown here is derived from an EMBL/GenBank/DDBJ whole genome shotgun (WGS) entry which is preliminary data.</text>
</comment>
<evidence type="ECO:0000313" key="4">
    <source>
        <dbReference type="EMBL" id="KAK7030323.1"/>
    </source>
</evidence>
<dbReference type="AlphaFoldDB" id="A0AAW0BWE3"/>
<feature type="chain" id="PRO_5043508306" evidence="3">
    <location>
        <begin position="21"/>
        <end position="332"/>
    </location>
</feature>
<feature type="transmembrane region" description="Helical" evidence="2">
    <location>
        <begin position="200"/>
        <end position="223"/>
    </location>
</feature>
<name>A0AAW0BWE3_9AGAR</name>
<evidence type="ECO:0000313" key="5">
    <source>
        <dbReference type="Proteomes" id="UP001383192"/>
    </source>
</evidence>
<dbReference type="EMBL" id="JAYKXP010000077">
    <property type="protein sequence ID" value="KAK7030323.1"/>
    <property type="molecule type" value="Genomic_DNA"/>
</dbReference>
<gene>
    <name evidence="4" type="ORF">VNI00_014180</name>
</gene>
<keyword evidence="5" id="KW-1185">Reference proteome</keyword>
<feature type="compositionally biased region" description="Polar residues" evidence="1">
    <location>
        <begin position="173"/>
        <end position="193"/>
    </location>
</feature>
<feature type="region of interest" description="Disordered" evidence="1">
    <location>
        <begin position="267"/>
        <end position="289"/>
    </location>
</feature>
<keyword evidence="2" id="KW-0812">Transmembrane</keyword>
<feature type="region of interest" description="Disordered" evidence="1">
    <location>
        <begin position="139"/>
        <end position="193"/>
    </location>
</feature>
<feature type="signal peptide" evidence="3">
    <location>
        <begin position="1"/>
        <end position="20"/>
    </location>
</feature>
<evidence type="ECO:0000256" key="2">
    <source>
        <dbReference type="SAM" id="Phobius"/>
    </source>
</evidence>